<keyword evidence="1" id="KW-0472">Membrane</keyword>
<name>A0A5C6VVL9_9BACI</name>
<protein>
    <recommendedName>
        <fullName evidence="4">ABC transporter permease</fullName>
    </recommendedName>
</protein>
<keyword evidence="1" id="KW-1133">Transmembrane helix</keyword>
<feature type="transmembrane region" description="Helical" evidence="1">
    <location>
        <begin position="237"/>
        <end position="255"/>
    </location>
</feature>
<accession>A0A5C6VVL9</accession>
<feature type="transmembrane region" description="Helical" evidence="1">
    <location>
        <begin position="180"/>
        <end position="204"/>
    </location>
</feature>
<dbReference type="AlphaFoldDB" id="A0A5C6VVL9"/>
<keyword evidence="1" id="KW-0812">Transmembrane</keyword>
<feature type="transmembrane region" description="Helical" evidence="1">
    <location>
        <begin position="63"/>
        <end position="83"/>
    </location>
</feature>
<dbReference type="OrthoDB" id="1706490at2"/>
<organism evidence="2 3">
    <name type="scientific">Metabacillus litoralis</name>
    <dbReference type="NCBI Taxonomy" id="152268"/>
    <lineage>
        <taxon>Bacteria</taxon>
        <taxon>Bacillati</taxon>
        <taxon>Bacillota</taxon>
        <taxon>Bacilli</taxon>
        <taxon>Bacillales</taxon>
        <taxon>Bacillaceae</taxon>
        <taxon>Metabacillus</taxon>
    </lineage>
</organism>
<reference evidence="2 3" key="1">
    <citation type="journal article" date="2005" name="Int. J. Syst. Evol. Microbiol.">
        <title>Bacillus litoralis sp. nov., isolated from a tidal flat of the Yellow Sea in Korea.</title>
        <authorList>
            <person name="Yoon J.H."/>
            <person name="Oh T.K."/>
        </authorList>
    </citation>
    <scope>NUCLEOTIDE SEQUENCE [LARGE SCALE GENOMIC DNA]</scope>
    <source>
        <strain evidence="2 3">SW-211</strain>
    </source>
</reference>
<gene>
    <name evidence="2" type="ORF">FS935_17480</name>
</gene>
<feature type="transmembrane region" description="Helical" evidence="1">
    <location>
        <begin position="275"/>
        <end position="294"/>
    </location>
</feature>
<evidence type="ECO:0000256" key="1">
    <source>
        <dbReference type="SAM" id="Phobius"/>
    </source>
</evidence>
<evidence type="ECO:0008006" key="4">
    <source>
        <dbReference type="Google" id="ProtNLM"/>
    </source>
</evidence>
<evidence type="ECO:0000313" key="3">
    <source>
        <dbReference type="Proteomes" id="UP000321363"/>
    </source>
</evidence>
<keyword evidence="3" id="KW-1185">Reference proteome</keyword>
<feature type="transmembrane region" description="Helical" evidence="1">
    <location>
        <begin position="334"/>
        <end position="353"/>
    </location>
</feature>
<sequence length="592" mass="68538">MKSKKSFFKPIVVKQDLRQHGWICIVYFILLLFALPLEMLQLADREYIIFSDYKNYFMINTEIQAIILFSIPIACGLLIFRYLQTEASVDTAHSLPIRRETLYVSHIISGLLLLLIPILLTSCITFFVTTTIDEFSGILSISELVSWTLLYILFTCFLFVLTSSVGMITGMTTVQAIFTYIFLFLPIGLVSMITYNLTFLLFGFSPAFTEEALLNLSPFHRFIGTYGVINTYSSLEIILYLLLTILLFFIGLGFYKARQLEKATEVIAFPFLKPIFKYGVTFCGMALGGSYFSISATLNWNWIIFGYIVGALIGYTAAEMILQKTWRIFKLKAFTGFVIYSVIFIIILLGIRADLFHYENKLPKMDQISEVYFGDKWTLQEADRNDQQLFSDSKLYIQDIRNLHEHIIDERELIENTSYIENMHYMQGMIIYKLKNGSTISREYQIPIDQMKKILKPVMDAEDYKKTLPDYIQLKREEDISSIQISPNVPGFNAITISKKEDIESFKKAIEADILSQTLDSMYYPTSRWGTIELSYDSSDATFNIEQIPSNYFTESINVEWKKSYSNISNWLEQHNYLEDLTVSEKDINRIE</sequence>
<dbReference type="EMBL" id="VOQF01000012">
    <property type="protein sequence ID" value="TXC89267.1"/>
    <property type="molecule type" value="Genomic_DNA"/>
</dbReference>
<feature type="transmembrane region" description="Helical" evidence="1">
    <location>
        <begin position="21"/>
        <end position="43"/>
    </location>
</feature>
<feature type="transmembrane region" description="Helical" evidence="1">
    <location>
        <begin position="300"/>
        <end position="322"/>
    </location>
</feature>
<feature type="transmembrane region" description="Helical" evidence="1">
    <location>
        <begin position="103"/>
        <end position="128"/>
    </location>
</feature>
<dbReference type="RefSeq" id="WP_146949933.1">
    <property type="nucleotide sequence ID" value="NZ_VOQF01000012.1"/>
</dbReference>
<dbReference type="Proteomes" id="UP000321363">
    <property type="component" value="Unassembled WGS sequence"/>
</dbReference>
<proteinExistence type="predicted"/>
<comment type="caution">
    <text evidence="2">The sequence shown here is derived from an EMBL/GenBank/DDBJ whole genome shotgun (WGS) entry which is preliminary data.</text>
</comment>
<evidence type="ECO:0000313" key="2">
    <source>
        <dbReference type="EMBL" id="TXC89267.1"/>
    </source>
</evidence>
<feature type="transmembrane region" description="Helical" evidence="1">
    <location>
        <begin position="148"/>
        <end position="168"/>
    </location>
</feature>